<evidence type="ECO:0000259" key="2">
    <source>
        <dbReference type="Pfam" id="PF01882"/>
    </source>
</evidence>
<reference evidence="4" key="1">
    <citation type="journal article" date="2019" name="Int. J. Syst. Evol. Microbiol.">
        <title>The Global Catalogue of Microorganisms (GCM) 10K type strain sequencing project: providing services to taxonomists for standard genome sequencing and annotation.</title>
        <authorList>
            <consortium name="The Broad Institute Genomics Platform"/>
            <consortium name="The Broad Institute Genome Sequencing Center for Infectious Disease"/>
            <person name="Wu L."/>
            <person name="Ma J."/>
        </authorList>
    </citation>
    <scope>NUCLEOTIDE SEQUENCE [LARGE SCALE GENOMIC DNA]</scope>
    <source>
        <strain evidence="4">TBRC 1826</strain>
    </source>
</reference>
<evidence type="ECO:0000256" key="1">
    <source>
        <dbReference type="SAM" id="MobiDB-lite"/>
    </source>
</evidence>
<keyword evidence="4" id="KW-1185">Reference proteome</keyword>
<evidence type="ECO:0000313" key="4">
    <source>
        <dbReference type="Proteomes" id="UP001595847"/>
    </source>
</evidence>
<feature type="domain" description="DUF58" evidence="2">
    <location>
        <begin position="12"/>
        <end position="196"/>
    </location>
</feature>
<dbReference type="RefSeq" id="WP_378529942.1">
    <property type="nucleotide sequence ID" value="NZ_JBHSBH010000003.1"/>
</dbReference>
<organism evidence="3 4">
    <name type="scientific">Nocardiopsis sediminis</name>
    <dbReference type="NCBI Taxonomy" id="1778267"/>
    <lineage>
        <taxon>Bacteria</taxon>
        <taxon>Bacillati</taxon>
        <taxon>Actinomycetota</taxon>
        <taxon>Actinomycetes</taxon>
        <taxon>Streptosporangiales</taxon>
        <taxon>Nocardiopsidaceae</taxon>
        <taxon>Nocardiopsis</taxon>
    </lineage>
</organism>
<dbReference type="EMBL" id="JBHSBH010000003">
    <property type="protein sequence ID" value="MFC3995108.1"/>
    <property type="molecule type" value="Genomic_DNA"/>
</dbReference>
<dbReference type="Proteomes" id="UP001595847">
    <property type="component" value="Unassembled WGS sequence"/>
</dbReference>
<dbReference type="Pfam" id="PF01882">
    <property type="entry name" value="DUF58"/>
    <property type="match status" value="1"/>
</dbReference>
<sequence length="249" mass="25941">MAKASRQGPGPQTWALVDAAAAMDVGDAAMPKRDLATSVVTAVALLAERSPDPIGVRIAYGGMLDTVPANDGPKPLLRTLRTLYGLADPIPWAAPALDLAGALDRLHLEHPGPGLRIIASPFPVAGDRTGPLPWEASLRRLAVRHDVIAVEIADPRELALPDVGVVALVDPATGHRREIATSDPRLRERHAAAAQAIGERRRAAFHAAGVAHVRLGTGHPWLRAAAAAAATPGRGTERPVPATGKAGRP</sequence>
<dbReference type="PANTHER" id="PTHR33608">
    <property type="entry name" value="BLL2464 PROTEIN"/>
    <property type="match status" value="1"/>
</dbReference>
<gene>
    <name evidence="3" type="ORF">ACFOVU_04230</name>
</gene>
<proteinExistence type="predicted"/>
<protein>
    <submittedName>
        <fullName evidence="3">DUF58 domain-containing protein</fullName>
    </submittedName>
</protein>
<evidence type="ECO:0000313" key="3">
    <source>
        <dbReference type="EMBL" id="MFC3995108.1"/>
    </source>
</evidence>
<comment type="caution">
    <text evidence="3">The sequence shown here is derived from an EMBL/GenBank/DDBJ whole genome shotgun (WGS) entry which is preliminary data.</text>
</comment>
<accession>A0ABV8FI98</accession>
<dbReference type="InterPro" id="IPR002881">
    <property type="entry name" value="DUF58"/>
</dbReference>
<dbReference type="PANTHER" id="PTHR33608:SF6">
    <property type="entry name" value="BLL2464 PROTEIN"/>
    <property type="match status" value="1"/>
</dbReference>
<name>A0ABV8FI98_9ACTN</name>
<feature type="region of interest" description="Disordered" evidence="1">
    <location>
        <begin position="228"/>
        <end position="249"/>
    </location>
</feature>